<name>A0ABU4VEB6_9ACTN</name>
<dbReference type="PANTHER" id="PTHR47618:SF1">
    <property type="entry name" value="BIFUNCTIONAL OLIGORIBONUCLEASE AND PAP PHOSPHATASE NRNA"/>
    <property type="match status" value="1"/>
</dbReference>
<dbReference type="PANTHER" id="PTHR47618">
    <property type="entry name" value="BIFUNCTIONAL OLIGORIBONUCLEASE AND PAP PHOSPHATASE NRNA"/>
    <property type="match status" value="1"/>
</dbReference>
<evidence type="ECO:0000313" key="4">
    <source>
        <dbReference type="Proteomes" id="UP001277761"/>
    </source>
</evidence>
<comment type="caution">
    <text evidence="3">The sequence shown here is derived from an EMBL/GenBank/DDBJ whole genome shotgun (WGS) entry which is preliminary data.</text>
</comment>
<dbReference type="GO" id="GO:0008441">
    <property type="term" value="F:3'(2'),5'-bisphosphate nucleotidase activity"/>
    <property type="evidence" value="ECO:0007669"/>
    <property type="project" value="UniProtKB-EC"/>
</dbReference>
<protein>
    <submittedName>
        <fullName evidence="3">Bifunctional oligoribonuclease/PAP phosphatase NrnA</fullName>
        <ecNumber evidence="3">3.1.3.7</ecNumber>
    </submittedName>
</protein>
<dbReference type="InterPro" id="IPR038763">
    <property type="entry name" value="DHH_sf"/>
</dbReference>
<feature type="domain" description="DDH" evidence="1">
    <location>
        <begin position="24"/>
        <end position="164"/>
    </location>
</feature>
<dbReference type="RefSeq" id="WP_319952212.1">
    <property type="nucleotide sequence ID" value="NZ_JAXAVX010000001.1"/>
</dbReference>
<evidence type="ECO:0000259" key="1">
    <source>
        <dbReference type="Pfam" id="PF01368"/>
    </source>
</evidence>
<proteinExistence type="predicted"/>
<dbReference type="EMBL" id="JAXAVX010000001">
    <property type="protein sequence ID" value="MDX8150059.1"/>
    <property type="molecule type" value="Genomic_DNA"/>
</dbReference>
<accession>A0ABU4VEB6</accession>
<dbReference type="InterPro" id="IPR003156">
    <property type="entry name" value="DHHA1_dom"/>
</dbReference>
<dbReference type="InterPro" id="IPR001667">
    <property type="entry name" value="DDH_dom"/>
</dbReference>
<dbReference type="Gene3D" id="3.90.1640.10">
    <property type="entry name" value="inorganic pyrophosphatase (n-terminal core)"/>
    <property type="match status" value="1"/>
</dbReference>
<keyword evidence="4" id="KW-1185">Reference proteome</keyword>
<dbReference type="SUPFAM" id="SSF64182">
    <property type="entry name" value="DHH phosphoesterases"/>
    <property type="match status" value="1"/>
</dbReference>
<dbReference type="Pfam" id="PF02272">
    <property type="entry name" value="DHHA1"/>
    <property type="match status" value="1"/>
</dbReference>
<dbReference type="EC" id="3.1.3.7" evidence="3"/>
<evidence type="ECO:0000259" key="2">
    <source>
        <dbReference type="Pfam" id="PF02272"/>
    </source>
</evidence>
<sequence length="332" mass="35906">MAPELPVDTARRLVLERLRDDERFVVVSHEHPDGDALGSVVALSRALRQIGKDVVAVLDAADMPVPREYRGLALETVTTTVPDDLEQRTAVYVDCGNADRMPVPGVREGARTVLNVDHHHDNTRFGDVDLVDPSASCTAEILWDLLPDLGVEPDRETAQALYIGLVTDTGRFMYGNTSTRSHLMAADLIACGVAPFDAYRRLYEGVPWAKLALLGRALERVRRELDGALTVVHLRRSDYADTGADESETEGIIDHVRTVAGTTVAAVARELPGTDDDVRTKVSLRAADGTIDVSAIARAGGGGGHPQAAGFTTTMGEDELVRFLAEQLLAHR</sequence>
<gene>
    <name evidence="3" type="ORF">SK069_00510</name>
</gene>
<feature type="domain" description="DHHA1" evidence="2">
    <location>
        <begin position="241"/>
        <end position="324"/>
    </location>
</feature>
<organism evidence="3 4">
    <name type="scientific">Patulibacter brassicae</name>
    <dbReference type="NCBI Taxonomy" id="1705717"/>
    <lineage>
        <taxon>Bacteria</taxon>
        <taxon>Bacillati</taxon>
        <taxon>Actinomycetota</taxon>
        <taxon>Thermoleophilia</taxon>
        <taxon>Solirubrobacterales</taxon>
        <taxon>Patulibacteraceae</taxon>
        <taxon>Patulibacter</taxon>
    </lineage>
</organism>
<dbReference type="Pfam" id="PF01368">
    <property type="entry name" value="DHH"/>
    <property type="match status" value="1"/>
</dbReference>
<dbReference type="Proteomes" id="UP001277761">
    <property type="component" value="Unassembled WGS sequence"/>
</dbReference>
<dbReference type="InterPro" id="IPR051319">
    <property type="entry name" value="Oligoribo/pAp-PDE_c-di-AMP_PDE"/>
</dbReference>
<reference evidence="3 4" key="1">
    <citation type="submission" date="2023-11" db="EMBL/GenBank/DDBJ databases">
        <authorList>
            <person name="Xu M."/>
            <person name="Jiang T."/>
        </authorList>
    </citation>
    <scope>NUCLEOTIDE SEQUENCE [LARGE SCALE GENOMIC DNA]</scope>
    <source>
        <strain evidence="3 4">SD</strain>
    </source>
</reference>
<evidence type="ECO:0000313" key="3">
    <source>
        <dbReference type="EMBL" id="MDX8150059.1"/>
    </source>
</evidence>
<keyword evidence="3" id="KW-0378">Hydrolase</keyword>
<dbReference type="Gene3D" id="3.10.310.30">
    <property type="match status" value="1"/>
</dbReference>